<dbReference type="NCBIfam" id="TIGR03905">
    <property type="entry name" value="TIGR03905_4_Cys"/>
    <property type="match status" value="1"/>
</dbReference>
<evidence type="ECO:0000259" key="6">
    <source>
        <dbReference type="Pfam" id="PF12637"/>
    </source>
</evidence>
<sequence length="84" mass="9221">MARKEITYIPSAEVCLKEIHIVLEDEVIEEVGFKKGCAGNTQGVAALLKGMKREEAIRRLRGICCGKKSTSCPDQLAQALENMV</sequence>
<proteinExistence type="inferred from homology"/>
<comment type="caution">
    <text evidence="7">The sequence shown here is derived from an EMBL/GenBank/DDBJ whole genome shotgun (WGS) entry which is preliminary data.</text>
</comment>
<keyword evidence="3" id="KW-0237">DNA synthesis</keyword>
<dbReference type="EMBL" id="QSCR01000002">
    <property type="protein sequence ID" value="RGY20882.1"/>
    <property type="molecule type" value="Genomic_DNA"/>
</dbReference>
<dbReference type="OrthoDB" id="9801525at2"/>
<dbReference type="Pfam" id="PF12637">
    <property type="entry name" value="TSCPD"/>
    <property type="match status" value="1"/>
</dbReference>
<evidence type="ECO:0000313" key="7">
    <source>
        <dbReference type="EMBL" id="RGY20882.1"/>
    </source>
</evidence>
<organism evidence="7 8">
    <name type="scientific">Butyricimonas virosa</name>
    <dbReference type="NCBI Taxonomy" id="544645"/>
    <lineage>
        <taxon>Bacteria</taxon>
        <taxon>Pseudomonadati</taxon>
        <taxon>Bacteroidota</taxon>
        <taxon>Bacteroidia</taxon>
        <taxon>Bacteroidales</taxon>
        <taxon>Odoribacteraceae</taxon>
        <taxon>Butyricimonas</taxon>
    </lineage>
</organism>
<comment type="catalytic activity">
    <reaction evidence="5">
        <text>a 2'-deoxyribonucleoside 5'-diphosphate + [thioredoxin]-disulfide + H2O = a ribonucleoside 5'-diphosphate + [thioredoxin]-dithiol</text>
        <dbReference type="Rhea" id="RHEA:23252"/>
        <dbReference type="Rhea" id="RHEA-COMP:10698"/>
        <dbReference type="Rhea" id="RHEA-COMP:10700"/>
        <dbReference type="ChEBI" id="CHEBI:15377"/>
        <dbReference type="ChEBI" id="CHEBI:29950"/>
        <dbReference type="ChEBI" id="CHEBI:50058"/>
        <dbReference type="ChEBI" id="CHEBI:57930"/>
        <dbReference type="ChEBI" id="CHEBI:73316"/>
        <dbReference type="EC" id="1.17.4.1"/>
    </reaction>
</comment>
<dbReference type="EC" id="1.17.4.1" evidence="2"/>
<protein>
    <recommendedName>
        <fullName evidence="2">ribonucleoside-diphosphate reductase</fullName>
        <ecNumber evidence="2">1.17.4.1</ecNumber>
    </recommendedName>
</protein>
<dbReference type="AlphaFoldDB" id="A0A413IT11"/>
<comment type="similarity">
    <text evidence="1">Belongs to the ribonucleoside diphosphate reductase class-2 family.</text>
</comment>
<evidence type="ECO:0000313" key="8">
    <source>
        <dbReference type="Proteomes" id="UP000286063"/>
    </source>
</evidence>
<accession>A0A413IT11</accession>
<evidence type="ECO:0000256" key="1">
    <source>
        <dbReference type="ARBA" id="ARBA00007405"/>
    </source>
</evidence>
<name>A0A413IT11_9BACT</name>
<keyword evidence="4" id="KW-0547">Nucleotide-binding</keyword>
<dbReference type="GO" id="GO:0000166">
    <property type="term" value="F:nucleotide binding"/>
    <property type="evidence" value="ECO:0007669"/>
    <property type="project" value="UniProtKB-KW"/>
</dbReference>
<feature type="domain" description="TSCPD" evidence="6">
    <location>
        <begin position="9"/>
        <end position="83"/>
    </location>
</feature>
<dbReference type="RefSeq" id="WP_117721261.1">
    <property type="nucleotide sequence ID" value="NZ_CAJUBB010000040.1"/>
</dbReference>
<evidence type="ECO:0000256" key="3">
    <source>
        <dbReference type="ARBA" id="ARBA00022634"/>
    </source>
</evidence>
<evidence type="ECO:0000256" key="4">
    <source>
        <dbReference type="ARBA" id="ARBA00022741"/>
    </source>
</evidence>
<dbReference type="GO" id="GO:0071897">
    <property type="term" value="P:DNA biosynthetic process"/>
    <property type="evidence" value="ECO:0007669"/>
    <property type="project" value="UniProtKB-KW"/>
</dbReference>
<evidence type="ECO:0000256" key="2">
    <source>
        <dbReference type="ARBA" id="ARBA00012274"/>
    </source>
</evidence>
<dbReference type="InterPro" id="IPR023806">
    <property type="entry name" value="CHP03905"/>
</dbReference>
<evidence type="ECO:0000256" key="5">
    <source>
        <dbReference type="ARBA" id="ARBA00047754"/>
    </source>
</evidence>
<gene>
    <name evidence="7" type="ORF">DXA50_02140</name>
</gene>
<dbReference type="Proteomes" id="UP000286063">
    <property type="component" value="Unassembled WGS sequence"/>
</dbReference>
<reference evidence="7 8" key="1">
    <citation type="submission" date="2018-08" db="EMBL/GenBank/DDBJ databases">
        <title>A genome reference for cultivated species of the human gut microbiota.</title>
        <authorList>
            <person name="Zou Y."/>
            <person name="Xue W."/>
            <person name="Luo G."/>
        </authorList>
    </citation>
    <scope>NUCLEOTIDE SEQUENCE [LARGE SCALE GENOMIC DNA]</scope>
    <source>
        <strain evidence="7 8">OF02-7</strain>
    </source>
</reference>
<dbReference type="InterPro" id="IPR024434">
    <property type="entry name" value="TSCPD_dom"/>
</dbReference>
<dbReference type="GO" id="GO:0004748">
    <property type="term" value="F:ribonucleoside-diphosphate reductase activity, thioredoxin disulfide as acceptor"/>
    <property type="evidence" value="ECO:0007669"/>
    <property type="project" value="UniProtKB-EC"/>
</dbReference>